<dbReference type="EMBL" id="GG662845">
    <property type="protein sequence ID" value="EAR87737.2"/>
    <property type="molecule type" value="Genomic_DNA"/>
</dbReference>
<dbReference type="SMART" id="SM00220">
    <property type="entry name" value="S_TKc"/>
    <property type="match status" value="1"/>
</dbReference>
<dbReference type="AlphaFoldDB" id="Q22SN5"/>
<accession>Q22SN5</accession>
<dbReference type="InParanoid" id="Q22SN5"/>
<evidence type="ECO:0000313" key="3">
    <source>
        <dbReference type="Proteomes" id="UP000009168"/>
    </source>
</evidence>
<dbReference type="GeneID" id="7839083"/>
<dbReference type="InterPro" id="IPR000719">
    <property type="entry name" value="Prot_kinase_dom"/>
</dbReference>
<dbReference type="Pfam" id="PF00069">
    <property type="entry name" value="Pkinase"/>
    <property type="match status" value="1"/>
</dbReference>
<dbReference type="eggNOG" id="KOG0575">
    <property type="taxonomic scope" value="Eukaryota"/>
</dbReference>
<proteinExistence type="predicted"/>
<feature type="domain" description="Protein kinase" evidence="1">
    <location>
        <begin position="128"/>
        <end position="356"/>
    </location>
</feature>
<keyword evidence="2" id="KW-0418">Kinase</keyword>
<dbReference type="KEGG" id="tet:TTHERM_00000010"/>
<dbReference type="GO" id="GO:0005524">
    <property type="term" value="F:ATP binding"/>
    <property type="evidence" value="ECO:0007669"/>
    <property type="project" value="InterPro"/>
</dbReference>
<dbReference type="SUPFAM" id="SSF56112">
    <property type="entry name" value="Protein kinase-like (PK-like)"/>
    <property type="match status" value="1"/>
</dbReference>
<dbReference type="Proteomes" id="UP000009168">
    <property type="component" value="Unassembled WGS sequence"/>
</dbReference>
<sequence>MSAANSPKVGNIWVKCQPHLDEINQNASSFKAEISNSLEPFESLHGSGHLRLHENKIQFCKGTQNIVFLQLNDKITYQMIIDDETRQCFIQFNKYPKQSYVQIEYDNKDIIDEYLKQYIFKLDFYNYYTLQKPISQDQNVQITQVIRKSDGSTYISRNYQKNKVNIAKEKKQFFNEVKMLRTLNHKLIIQGIDYFESDNTYKIVVQNFEGKKLSDKLRVTKSLTLQEVCVIIEQICQALKYLHSNNIIVRNLNLESIQFKYNNSYNLLITCTRDFQRIGDEIIPFDSDPNGFQAPEVAFANNQKDITTKCDIYSCGSIFYRLVAGKTYQQSLTSQVEYLNQKSNFFSEEFKTVPIQ</sequence>
<feature type="non-terminal residue" evidence="2">
    <location>
        <position position="356"/>
    </location>
</feature>
<organism evidence="2 3">
    <name type="scientific">Tetrahymena thermophila (strain SB210)</name>
    <dbReference type="NCBI Taxonomy" id="312017"/>
    <lineage>
        <taxon>Eukaryota</taxon>
        <taxon>Sar</taxon>
        <taxon>Alveolata</taxon>
        <taxon>Ciliophora</taxon>
        <taxon>Intramacronucleata</taxon>
        <taxon>Oligohymenophorea</taxon>
        <taxon>Hymenostomatida</taxon>
        <taxon>Tetrahymenina</taxon>
        <taxon>Tetrahymenidae</taxon>
        <taxon>Tetrahymena</taxon>
    </lineage>
</organism>
<keyword evidence="2" id="KW-0808">Transferase</keyword>
<evidence type="ECO:0000259" key="1">
    <source>
        <dbReference type="PROSITE" id="PS50011"/>
    </source>
</evidence>
<name>Q22SN5_TETTS</name>
<keyword evidence="3" id="KW-1185">Reference proteome</keyword>
<dbReference type="HOGENOM" id="CLU_552666_0_0_1"/>
<dbReference type="InterPro" id="IPR011009">
    <property type="entry name" value="Kinase-like_dom_sf"/>
</dbReference>
<dbReference type="Gene3D" id="1.10.510.10">
    <property type="entry name" value="Transferase(Phosphotransferase) domain 1"/>
    <property type="match status" value="1"/>
</dbReference>
<evidence type="ECO:0000313" key="2">
    <source>
        <dbReference type="EMBL" id="EAR87737.2"/>
    </source>
</evidence>
<dbReference type="PANTHER" id="PTHR24347">
    <property type="entry name" value="SERINE/THREONINE-PROTEIN KINASE"/>
    <property type="match status" value="1"/>
</dbReference>
<dbReference type="GO" id="GO:0004672">
    <property type="term" value="F:protein kinase activity"/>
    <property type="evidence" value="ECO:0007669"/>
    <property type="project" value="InterPro"/>
</dbReference>
<gene>
    <name evidence="2" type="ORF">TTHERM_00000010</name>
</gene>
<dbReference type="OrthoDB" id="4062651at2759"/>
<dbReference type="Gene3D" id="3.30.200.20">
    <property type="entry name" value="Phosphorylase Kinase, domain 1"/>
    <property type="match status" value="1"/>
</dbReference>
<protein>
    <submittedName>
        <fullName evidence="2">Protein kinase</fullName>
    </submittedName>
</protein>
<dbReference type="RefSeq" id="XP_001007982.2">
    <property type="nucleotide sequence ID" value="XM_001007982.2"/>
</dbReference>
<dbReference type="PROSITE" id="PS50011">
    <property type="entry name" value="PROTEIN_KINASE_DOM"/>
    <property type="match status" value="1"/>
</dbReference>
<dbReference type="STRING" id="312017.Q22SN5"/>
<reference evidence="3" key="1">
    <citation type="journal article" date="2006" name="PLoS Biol.">
        <title>Macronuclear genome sequence of the ciliate Tetrahymena thermophila, a model eukaryote.</title>
        <authorList>
            <person name="Eisen J.A."/>
            <person name="Coyne R.S."/>
            <person name="Wu M."/>
            <person name="Wu D."/>
            <person name="Thiagarajan M."/>
            <person name="Wortman J.R."/>
            <person name="Badger J.H."/>
            <person name="Ren Q."/>
            <person name="Amedeo P."/>
            <person name="Jones K.M."/>
            <person name="Tallon L.J."/>
            <person name="Delcher A.L."/>
            <person name="Salzberg S.L."/>
            <person name="Silva J.C."/>
            <person name="Haas B.J."/>
            <person name="Majoros W.H."/>
            <person name="Farzad M."/>
            <person name="Carlton J.M."/>
            <person name="Smith R.K. Jr."/>
            <person name="Garg J."/>
            <person name="Pearlman R.E."/>
            <person name="Karrer K.M."/>
            <person name="Sun L."/>
            <person name="Manning G."/>
            <person name="Elde N.C."/>
            <person name="Turkewitz A.P."/>
            <person name="Asai D.J."/>
            <person name="Wilkes D.E."/>
            <person name="Wang Y."/>
            <person name="Cai H."/>
            <person name="Collins K."/>
            <person name="Stewart B.A."/>
            <person name="Lee S.R."/>
            <person name="Wilamowska K."/>
            <person name="Weinberg Z."/>
            <person name="Ruzzo W.L."/>
            <person name="Wloga D."/>
            <person name="Gaertig J."/>
            <person name="Frankel J."/>
            <person name="Tsao C.-C."/>
            <person name="Gorovsky M.A."/>
            <person name="Keeling P.J."/>
            <person name="Waller R.F."/>
            <person name="Patron N.J."/>
            <person name="Cherry J.M."/>
            <person name="Stover N.A."/>
            <person name="Krieger C.J."/>
            <person name="del Toro C."/>
            <person name="Ryder H.F."/>
            <person name="Williamson S.C."/>
            <person name="Barbeau R.A."/>
            <person name="Hamilton E.P."/>
            <person name="Orias E."/>
        </authorList>
    </citation>
    <scope>NUCLEOTIDE SEQUENCE [LARGE SCALE GENOMIC DNA]</scope>
    <source>
        <strain evidence="3">SB210</strain>
    </source>
</reference>